<dbReference type="AlphaFoldDB" id="A0A2S2CPM1"/>
<gene>
    <name evidence="6" type="ORF">DEW08_09385</name>
</gene>
<name>A0A2S2CPM1_9PROT</name>
<dbReference type="EMBL" id="CP029353">
    <property type="protein sequence ID" value="AWK86426.1"/>
    <property type="molecule type" value="Genomic_DNA"/>
</dbReference>
<dbReference type="GO" id="GO:0003700">
    <property type="term" value="F:DNA-binding transcription factor activity"/>
    <property type="evidence" value="ECO:0007669"/>
    <property type="project" value="InterPro"/>
</dbReference>
<evidence type="ECO:0000313" key="7">
    <source>
        <dbReference type="Proteomes" id="UP000245629"/>
    </source>
</evidence>
<keyword evidence="4" id="KW-0804">Transcription</keyword>
<dbReference type="SUPFAM" id="SSF46785">
    <property type="entry name" value="Winged helix' DNA-binding domain"/>
    <property type="match status" value="1"/>
</dbReference>
<dbReference type="PROSITE" id="PS50931">
    <property type="entry name" value="HTH_LYSR"/>
    <property type="match status" value="1"/>
</dbReference>
<evidence type="ECO:0000256" key="3">
    <source>
        <dbReference type="ARBA" id="ARBA00023125"/>
    </source>
</evidence>
<dbReference type="Pfam" id="PF03466">
    <property type="entry name" value="LysR_substrate"/>
    <property type="match status" value="1"/>
</dbReference>
<organism evidence="6 7">
    <name type="scientific">Azospirillum thermophilum</name>
    <dbReference type="NCBI Taxonomy" id="2202148"/>
    <lineage>
        <taxon>Bacteria</taxon>
        <taxon>Pseudomonadati</taxon>
        <taxon>Pseudomonadota</taxon>
        <taxon>Alphaproteobacteria</taxon>
        <taxon>Rhodospirillales</taxon>
        <taxon>Azospirillaceae</taxon>
        <taxon>Azospirillum</taxon>
    </lineage>
</organism>
<dbReference type="PANTHER" id="PTHR30537">
    <property type="entry name" value="HTH-TYPE TRANSCRIPTIONAL REGULATOR"/>
    <property type="match status" value="1"/>
</dbReference>
<evidence type="ECO:0000259" key="5">
    <source>
        <dbReference type="PROSITE" id="PS50931"/>
    </source>
</evidence>
<dbReference type="InterPro" id="IPR000847">
    <property type="entry name" value="LysR_HTH_N"/>
</dbReference>
<comment type="similarity">
    <text evidence="1">Belongs to the LysR transcriptional regulatory family.</text>
</comment>
<feature type="domain" description="HTH lysR-type" evidence="5">
    <location>
        <begin position="6"/>
        <end position="63"/>
    </location>
</feature>
<dbReference type="InterPro" id="IPR036388">
    <property type="entry name" value="WH-like_DNA-bd_sf"/>
</dbReference>
<dbReference type="FunFam" id="1.10.10.10:FF:000038">
    <property type="entry name" value="Glycine cleavage system transcriptional activator"/>
    <property type="match status" value="1"/>
</dbReference>
<evidence type="ECO:0000313" key="6">
    <source>
        <dbReference type="EMBL" id="AWK86426.1"/>
    </source>
</evidence>
<evidence type="ECO:0000256" key="4">
    <source>
        <dbReference type="ARBA" id="ARBA00023163"/>
    </source>
</evidence>
<dbReference type="InterPro" id="IPR058163">
    <property type="entry name" value="LysR-type_TF_proteobact-type"/>
</dbReference>
<dbReference type="Gene3D" id="1.10.10.10">
    <property type="entry name" value="Winged helix-like DNA-binding domain superfamily/Winged helix DNA-binding domain"/>
    <property type="match status" value="1"/>
</dbReference>
<dbReference type="OrthoDB" id="9794694at2"/>
<keyword evidence="7" id="KW-1185">Reference proteome</keyword>
<reference evidence="7" key="1">
    <citation type="submission" date="2018-05" db="EMBL/GenBank/DDBJ databases">
        <title>Azospirillum thermophila sp. nov., a novel isolated from hot spring.</title>
        <authorList>
            <person name="Zhao Z."/>
        </authorList>
    </citation>
    <scope>NUCLEOTIDE SEQUENCE [LARGE SCALE GENOMIC DNA]</scope>
    <source>
        <strain evidence="7">CFH 70021</strain>
    </source>
</reference>
<dbReference type="PRINTS" id="PR00039">
    <property type="entry name" value="HTHLYSR"/>
</dbReference>
<keyword evidence="3" id="KW-0238">DNA-binding</keyword>
<dbReference type="PANTHER" id="PTHR30537:SF74">
    <property type="entry name" value="HTH-TYPE TRANSCRIPTIONAL REGULATOR TRPI"/>
    <property type="match status" value="1"/>
</dbReference>
<dbReference type="Proteomes" id="UP000245629">
    <property type="component" value="Chromosome 2"/>
</dbReference>
<dbReference type="RefSeq" id="WP_109326531.1">
    <property type="nucleotide sequence ID" value="NZ_CP029353.1"/>
</dbReference>
<protein>
    <submittedName>
        <fullName evidence="6">LysR family transcriptional regulator</fullName>
    </submittedName>
</protein>
<dbReference type="KEGG" id="azz:DEW08_09385"/>
<proteinExistence type="inferred from homology"/>
<dbReference type="Pfam" id="PF00126">
    <property type="entry name" value="HTH_1"/>
    <property type="match status" value="1"/>
</dbReference>
<dbReference type="InterPro" id="IPR005119">
    <property type="entry name" value="LysR_subst-bd"/>
</dbReference>
<sequence>MRRSLPPLHALRAFEAAARCMSFSKAADELCVTQGAISRHVQGLEDWLGMPLFRRLTRRVELTEEGRALLPVLTESFDRMAETTARLKTRGRDLRIRVAYSYGIRWLMPRLSRFQAQHPDVQVRVTVAWRGGHELDPQEFDAAIAFCPEPPRGYAVEIQPERLTVVCPPALAERLREPADLAHIPLLHGCSGGQDWRRWLTEARLPEFEALDRGAVFDAMDPALQAAASGLGATVADRVLATGDIAAGRLAVPFPEIEASSGSYWFVCPEAAKDRPSIAAFRAWLLEEAQAMPALAA</sequence>
<dbReference type="GO" id="GO:0006351">
    <property type="term" value="P:DNA-templated transcription"/>
    <property type="evidence" value="ECO:0007669"/>
    <property type="project" value="TreeGrafter"/>
</dbReference>
<evidence type="ECO:0000256" key="1">
    <source>
        <dbReference type="ARBA" id="ARBA00009437"/>
    </source>
</evidence>
<evidence type="ECO:0000256" key="2">
    <source>
        <dbReference type="ARBA" id="ARBA00023015"/>
    </source>
</evidence>
<dbReference type="CDD" id="cd08432">
    <property type="entry name" value="PBP2_GcdR_TrpI_HvrB_AmpR_like"/>
    <property type="match status" value="1"/>
</dbReference>
<dbReference type="GO" id="GO:0043565">
    <property type="term" value="F:sequence-specific DNA binding"/>
    <property type="evidence" value="ECO:0007669"/>
    <property type="project" value="TreeGrafter"/>
</dbReference>
<dbReference type="SUPFAM" id="SSF53850">
    <property type="entry name" value="Periplasmic binding protein-like II"/>
    <property type="match status" value="1"/>
</dbReference>
<keyword evidence="2" id="KW-0805">Transcription regulation</keyword>
<dbReference type="Gene3D" id="3.40.190.10">
    <property type="entry name" value="Periplasmic binding protein-like II"/>
    <property type="match status" value="2"/>
</dbReference>
<dbReference type="InterPro" id="IPR036390">
    <property type="entry name" value="WH_DNA-bd_sf"/>
</dbReference>
<accession>A0A2S2CPM1</accession>